<proteinExistence type="predicted"/>
<dbReference type="EMBL" id="JASBWS010000230">
    <property type="protein sequence ID" value="KAJ9090681.1"/>
    <property type="molecule type" value="Genomic_DNA"/>
</dbReference>
<evidence type="ECO:0000313" key="1">
    <source>
        <dbReference type="EMBL" id="KAJ9090681.1"/>
    </source>
</evidence>
<evidence type="ECO:0000313" key="2">
    <source>
        <dbReference type="Proteomes" id="UP001230649"/>
    </source>
</evidence>
<keyword evidence="2" id="KW-1185">Reference proteome</keyword>
<protein>
    <submittedName>
        <fullName evidence="1">Uncharacterized protein</fullName>
    </submittedName>
</protein>
<reference evidence="1" key="1">
    <citation type="submission" date="2023-04" db="EMBL/GenBank/DDBJ databases">
        <title>Draft Genome sequencing of Naganishia species isolated from polar environments using Oxford Nanopore Technology.</title>
        <authorList>
            <person name="Leo P."/>
            <person name="Venkateswaran K."/>
        </authorList>
    </citation>
    <scope>NUCLEOTIDE SEQUENCE</scope>
    <source>
        <strain evidence="1">MNA-CCFEE 5262</strain>
    </source>
</reference>
<gene>
    <name evidence="1" type="ORF">QFC20_007859</name>
</gene>
<accession>A0ACC2UV90</accession>
<sequence>MLRTLTRRVRLGRSYVTSTPRTLRSADAAARQTRDIVQETLAAQAAYAHGPTLEALPARETSATPGIHKAVFTILPSPIPDDRQSRKERPSSTTFARTQSELYPTTGLLDALSLISVCLRKRETTERGYEIFKRILGDVQEGRCAPPDAAVWGSVIAGISALASPASPPTTTTTTTKDGGEAAPEDERRLEVQRKTAETWARRARELVNLWEKLNGAQPGEAAGLRRGGEKVYQGWLRGLLHSGTPLDVFVPYLQQLDTTTLLEAFTSLERDALFPLLLDAAREAGVQGQPGMEGVVRELEVVRGLGEERRRRVVEGEGVGVDEVRPILAREGGRKETGARIEPAIARLRGKSEVQGDARTRSSRWIFRVENEEERLTECTTAYGGSLSSAGIEQAERTGLRSLGKERYHSKFVQDAGVVSPSMEGLPRFAIANLRATLKGLETGADDLPIRRQEALEAASLQAARADLEHAHEQMLAMGLKDVADSQKLGSGKLQAWMWDWLQNMIRRLETDLAALEATEGEGKKPTKSESPLDMSLPPPPARSVGDAPDEGERIKPAGPRPLPPSPARVLPPVQDNAPMSSLITEQHETPRSEGLEQIAAGAPLPSRQASIRSSSQNGPSQSITGEEIIQGPVQQPRVQVTQETEQATATASAEDADAVRRQGIAARMAKLGGIKLGGPPLGGFHAYPTSPGASPLSPTFTSRNDAFASPTSPVAPPAEAGEEFAGNEEETKEQAAKRRQATLARLRAGGALGFGMFNNSAPTEESPVEASPVEQPTQPIPPPVDSTSGEVHDTAPDDSQTDASNAAQDQAREPQHSREMPPTPLTEADDDGDELAPPPPPRRSLSIKSPVTSPIMPAAATMPSMHAPSRSVPPPVEDDANDMSEHGLAPRLPAIPSGQYVHEPESMEETREATDEMGPPPPPRARDGSSYSRSSLDRSESRASRVSMSSMSSDRGMPPASPVTSVRRSNSGVRPGYNELREATKAYGAKVARAAGKLIESSKKHAIGDGGPRALVWTAMGEAGLDPNVNFGTLIWEQQGPTIQQRLDDIHVGDIVILHDVKLKGKKGLIGYTQQAGSVQEPVFAVCSHVEDKKTKIKVYQYERGHGDNITYRLDDLQSGLVRIFRPMP</sequence>
<dbReference type="Proteomes" id="UP001230649">
    <property type="component" value="Unassembled WGS sequence"/>
</dbReference>
<organism evidence="1 2">
    <name type="scientific">Naganishia adeliensis</name>
    <dbReference type="NCBI Taxonomy" id="92952"/>
    <lineage>
        <taxon>Eukaryota</taxon>
        <taxon>Fungi</taxon>
        <taxon>Dikarya</taxon>
        <taxon>Basidiomycota</taxon>
        <taxon>Agaricomycotina</taxon>
        <taxon>Tremellomycetes</taxon>
        <taxon>Filobasidiales</taxon>
        <taxon>Filobasidiaceae</taxon>
        <taxon>Naganishia</taxon>
    </lineage>
</organism>
<name>A0ACC2UV90_9TREE</name>
<comment type="caution">
    <text evidence="1">The sequence shown here is derived from an EMBL/GenBank/DDBJ whole genome shotgun (WGS) entry which is preliminary data.</text>
</comment>